<sequence length="98" mass="11976">MEKKQVEVRLTKEFSWKQPVFPTSLVKPYHQRGEDRFPSRNKSDTKQDIMEVEDSHEAVKKLIFNKKDHRQYFVRLKNQTADKGKWWQKMPYQMVNFT</sequence>
<dbReference type="AlphaFoldDB" id="A0A9Q3CKC7"/>
<evidence type="ECO:0000313" key="2">
    <source>
        <dbReference type="Proteomes" id="UP000765509"/>
    </source>
</evidence>
<name>A0A9Q3CKC7_9BASI</name>
<accession>A0A9Q3CKC7</accession>
<keyword evidence="2" id="KW-1185">Reference proteome</keyword>
<dbReference type="EMBL" id="AVOT02008217">
    <property type="protein sequence ID" value="MBW0485538.1"/>
    <property type="molecule type" value="Genomic_DNA"/>
</dbReference>
<reference evidence="1" key="1">
    <citation type="submission" date="2021-03" db="EMBL/GenBank/DDBJ databases">
        <title>Draft genome sequence of rust myrtle Austropuccinia psidii MF-1, a brazilian biotype.</title>
        <authorList>
            <person name="Quecine M.C."/>
            <person name="Pachon D.M.R."/>
            <person name="Bonatelli M.L."/>
            <person name="Correr F.H."/>
            <person name="Franceschini L.M."/>
            <person name="Leite T.F."/>
            <person name="Margarido G.R.A."/>
            <person name="Almeida C.A."/>
            <person name="Ferrarezi J.A."/>
            <person name="Labate C.A."/>
        </authorList>
    </citation>
    <scope>NUCLEOTIDE SEQUENCE</scope>
    <source>
        <strain evidence="1">MF-1</strain>
    </source>
</reference>
<organism evidence="1 2">
    <name type="scientific">Austropuccinia psidii MF-1</name>
    <dbReference type="NCBI Taxonomy" id="1389203"/>
    <lineage>
        <taxon>Eukaryota</taxon>
        <taxon>Fungi</taxon>
        <taxon>Dikarya</taxon>
        <taxon>Basidiomycota</taxon>
        <taxon>Pucciniomycotina</taxon>
        <taxon>Pucciniomycetes</taxon>
        <taxon>Pucciniales</taxon>
        <taxon>Sphaerophragmiaceae</taxon>
        <taxon>Austropuccinia</taxon>
    </lineage>
</organism>
<dbReference type="OrthoDB" id="2447315at2759"/>
<protein>
    <submittedName>
        <fullName evidence="1">Uncharacterized protein</fullName>
    </submittedName>
</protein>
<gene>
    <name evidence="1" type="ORF">O181_025253</name>
</gene>
<evidence type="ECO:0000313" key="1">
    <source>
        <dbReference type="EMBL" id="MBW0485538.1"/>
    </source>
</evidence>
<dbReference type="Proteomes" id="UP000765509">
    <property type="component" value="Unassembled WGS sequence"/>
</dbReference>
<comment type="caution">
    <text evidence="1">The sequence shown here is derived from an EMBL/GenBank/DDBJ whole genome shotgun (WGS) entry which is preliminary data.</text>
</comment>
<proteinExistence type="predicted"/>